<dbReference type="AlphaFoldDB" id="A0A7J7JJC0"/>
<dbReference type="Proteomes" id="UP000593567">
    <property type="component" value="Unassembled WGS sequence"/>
</dbReference>
<evidence type="ECO:0000313" key="3">
    <source>
        <dbReference type="EMBL" id="KAF6025731.1"/>
    </source>
</evidence>
<evidence type="ECO:0000259" key="2">
    <source>
        <dbReference type="PROSITE" id="PS50086"/>
    </source>
</evidence>
<evidence type="ECO:0000256" key="1">
    <source>
        <dbReference type="ARBA" id="ARBA00022468"/>
    </source>
</evidence>
<accession>A0A7J7JJC0</accession>
<dbReference type="OrthoDB" id="206700at2759"/>
<dbReference type="Pfam" id="PF00566">
    <property type="entry name" value="RabGAP-TBC"/>
    <property type="match status" value="1"/>
</dbReference>
<dbReference type="EMBL" id="VXIV02002437">
    <property type="protein sequence ID" value="KAF6025731.1"/>
    <property type="molecule type" value="Genomic_DNA"/>
</dbReference>
<dbReference type="SUPFAM" id="SSF47923">
    <property type="entry name" value="Ypt/Rab-GAP domain of gyp1p"/>
    <property type="match status" value="2"/>
</dbReference>
<dbReference type="GO" id="GO:0005789">
    <property type="term" value="C:endoplasmic reticulum membrane"/>
    <property type="evidence" value="ECO:0007669"/>
    <property type="project" value="TreeGrafter"/>
</dbReference>
<dbReference type="InterPro" id="IPR045913">
    <property type="entry name" value="TBC20/Gyp8-like"/>
</dbReference>
<dbReference type="FunFam" id="1.10.8.1310:FF:000001">
    <property type="entry name" value="TBC1 domain family, member 20"/>
    <property type="match status" value="1"/>
</dbReference>
<dbReference type="GO" id="GO:0006888">
    <property type="term" value="P:endoplasmic reticulum to Golgi vesicle-mediated transport"/>
    <property type="evidence" value="ECO:0007669"/>
    <property type="project" value="TreeGrafter"/>
</dbReference>
<feature type="domain" description="Rab-GAP TBC" evidence="2">
    <location>
        <begin position="39"/>
        <end position="225"/>
    </location>
</feature>
<dbReference type="GO" id="GO:0005096">
    <property type="term" value="F:GTPase activator activity"/>
    <property type="evidence" value="ECO:0007669"/>
    <property type="project" value="UniProtKB-KW"/>
</dbReference>
<dbReference type="PANTHER" id="PTHR20913:SF7">
    <property type="entry name" value="RE60063P"/>
    <property type="match status" value="1"/>
</dbReference>
<name>A0A7J7JJC0_BUGNE</name>
<sequence length="363" mass="41897">MLKSAMDKKEKAYIIARLLRNPNVDVGQLRELSLSPHGYVNDELRRVVWPKLLGLDLDTKMSAHGKSKLLEHRDYNQVVMDVKRSTKRFPPAMKEEHRGKLQDQLTWLIMQVLVNNPQLHYYQGFHDICATFLLILGKNIGYLVVDALSRSHLRDFMDPDMHRTNTMLNYLYPILDRADCELKSYMQKAEVGTIFCLSWLITWYGHALDSARQTVRLCDFFLASHPLMPIYLASAIVLHRREEILETECEMCYIHVLLSNVPTNLPYEELIGSAQQLFHKYPPSELAEEAEFDYYDSKTMKNFAKFEKGIGLHKPLEKRLWKDSKVEAESSQTTLFKVTMWTLTAAVGAAFIAAQYVASSLNS</sequence>
<dbReference type="PROSITE" id="PS50086">
    <property type="entry name" value="TBC_RABGAP"/>
    <property type="match status" value="1"/>
</dbReference>
<comment type="caution">
    <text evidence="3">The sequence shown here is derived from an EMBL/GenBank/DDBJ whole genome shotgun (WGS) entry which is preliminary data.</text>
</comment>
<reference evidence="3" key="1">
    <citation type="submission" date="2020-06" db="EMBL/GenBank/DDBJ databases">
        <title>Draft genome of Bugula neritina, a colonial animal packing powerful symbionts and potential medicines.</title>
        <authorList>
            <person name="Rayko M."/>
        </authorList>
    </citation>
    <scope>NUCLEOTIDE SEQUENCE [LARGE SCALE GENOMIC DNA]</scope>
    <source>
        <strain evidence="3">Kwan_BN1</strain>
    </source>
</reference>
<dbReference type="Gene3D" id="1.10.8.1310">
    <property type="match status" value="1"/>
</dbReference>
<dbReference type="InterPro" id="IPR035969">
    <property type="entry name" value="Rab-GAP_TBC_sf"/>
</dbReference>
<dbReference type="InterPro" id="IPR000195">
    <property type="entry name" value="Rab-GAP-TBC_dom"/>
</dbReference>
<organism evidence="3 4">
    <name type="scientific">Bugula neritina</name>
    <name type="common">Brown bryozoan</name>
    <name type="synonym">Sertularia neritina</name>
    <dbReference type="NCBI Taxonomy" id="10212"/>
    <lineage>
        <taxon>Eukaryota</taxon>
        <taxon>Metazoa</taxon>
        <taxon>Spiralia</taxon>
        <taxon>Lophotrochozoa</taxon>
        <taxon>Bryozoa</taxon>
        <taxon>Gymnolaemata</taxon>
        <taxon>Cheilostomatida</taxon>
        <taxon>Flustrina</taxon>
        <taxon>Buguloidea</taxon>
        <taxon>Bugulidae</taxon>
        <taxon>Bugula</taxon>
    </lineage>
</organism>
<keyword evidence="1" id="KW-0343">GTPase activation</keyword>
<protein>
    <recommendedName>
        <fullName evidence="2">Rab-GAP TBC domain-containing protein</fullName>
    </recommendedName>
</protein>
<evidence type="ECO:0000313" key="4">
    <source>
        <dbReference type="Proteomes" id="UP000593567"/>
    </source>
</evidence>
<dbReference type="PANTHER" id="PTHR20913">
    <property type="entry name" value="TBC1 DOMAIN FAMILY MEMBER 20/GTPASE"/>
    <property type="match status" value="1"/>
</dbReference>
<dbReference type="SMART" id="SM00164">
    <property type="entry name" value="TBC"/>
    <property type="match status" value="1"/>
</dbReference>
<keyword evidence="4" id="KW-1185">Reference proteome</keyword>
<gene>
    <name evidence="3" type="ORF">EB796_015982</name>
</gene>
<proteinExistence type="predicted"/>
<dbReference type="Gene3D" id="1.10.472.80">
    <property type="entry name" value="Ypt/Rab-GAP domain of gyp1p, domain 3"/>
    <property type="match status" value="1"/>
</dbReference>